<name>A0ABP0Y2F2_9ROSI</name>
<feature type="region of interest" description="Disordered" evidence="1">
    <location>
        <begin position="53"/>
        <end position="72"/>
    </location>
</feature>
<protein>
    <recommendedName>
        <fullName evidence="4">NADH-plastoquinone oxidoreductase subunit K</fullName>
    </recommendedName>
</protein>
<proteinExistence type="predicted"/>
<keyword evidence="3" id="KW-1185">Reference proteome</keyword>
<evidence type="ECO:0008006" key="4">
    <source>
        <dbReference type="Google" id="ProtNLM"/>
    </source>
</evidence>
<dbReference type="EMBL" id="OZ021745">
    <property type="protein sequence ID" value="CAK9312937.1"/>
    <property type="molecule type" value="Genomic_DNA"/>
</dbReference>
<accession>A0ABP0Y2F2</accession>
<sequence>MEIFSLKNVEMGAKISVISAVPISNSVFFDRNVIRMSSSSRIAMQQQPFDISAKGKRTESYTPARLSGEQMV</sequence>
<evidence type="ECO:0000256" key="1">
    <source>
        <dbReference type="SAM" id="MobiDB-lite"/>
    </source>
</evidence>
<organism evidence="2 3">
    <name type="scientific">Citrullus colocynthis</name>
    <name type="common">colocynth</name>
    <dbReference type="NCBI Taxonomy" id="252529"/>
    <lineage>
        <taxon>Eukaryota</taxon>
        <taxon>Viridiplantae</taxon>
        <taxon>Streptophyta</taxon>
        <taxon>Embryophyta</taxon>
        <taxon>Tracheophyta</taxon>
        <taxon>Spermatophyta</taxon>
        <taxon>Magnoliopsida</taxon>
        <taxon>eudicotyledons</taxon>
        <taxon>Gunneridae</taxon>
        <taxon>Pentapetalae</taxon>
        <taxon>rosids</taxon>
        <taxon>fabids</taxon>
        <taxon>Cucurbitales</taxon>
        <taxon>Cucurbitaceae</taxon>
        <taxon>Benincaseae</taxon>
        <taxon>Citrullus</taxon>
    </lineage>
</organism>
<gene>
    <name evidence="2" type="ORF">CITCOLO1_LOCUS4647</name>
</gene>
<evidence type="ECO:0000313" key="3">
    <source>
        <dbReference type="Proteomes" id="UP001642487"/>
    </source>
</evidence>
<evidence type="ECO:0000313" key="2">
    <source>
        <dbReference type="EMBL" id="CAK9312937.1"/>
    </source>
</evidence>
<dbReference type="Proteomes" id="UP001642487">
    <property type="component" value="Chromosome 11"/>
</dbReference>
<reference evidence="2 3" key="1">
    <citation type="submission" date="2024-03" db="EMBL/GenBank/DDBJ databases">
        <authorList>
            <person name="Gkanogiannis A."/>
            <person name="Becerra Lopez-Lavalle L."/>
        </authorList>
    </citation>
    <scope>NUCLEOTIDE SEQUENCE [LARGE SCALE GENOMIC DNA]</scope>
</reference>